<dbReference type="OMA" id="AFIVYNW"/>
<dbReference type="HOGENOM" id="CLU_2077740_0_0_1"/>
<dbReference type="EMBL" id="DS566024">
    <property type="status" value="NOT_ANNOTATED_CDS"/>
    <property type="molecule type" value="Genomic_DNA"/>
</dbReference>
<dbReference type="InParanoid" id="H3GN00"/>
<feature type="compositionally biased region" description="Basic and acidic residues" evidence="1">
    <location>
        <begin position="95"/>
        <end position="105"/>
    </location>
</feature>
<proteinExistence type="predicted"/>
<sequence>MISSDCKVRFKKYYKSLFLGFVDLAIINALIVFNRARAAANKTMLSHVAFLKQLHLELCQVSVADWEELLRTQGQNFTPTKQRIKVSKHMPVLTEDTRKGDVDGSKKRRQEPAKSALS</sequence>
<evidence type="ECO:0000313" key="3">
    <source>
        <dbReference type="EnsemblProtists" id="Phyra77943"/>
    </source>
</evidence>
<reference evidence="4" key="1">
    <citation type="journal article" date="2006" name="Science">
        <title>Phytophthora genome sequences uncover evolutionary origins and mechanisms of pathogenesis.</title>
        <authorList>
            <person name="Tyler B.M."/>
            <person name="Tripathy S."/>
            <person name="Zhang X."/>
            <person name="Dehal P."/>
            <person name="Jiang R.H."/>
            <person name="Aerts A."/>
            <person name="Arredondo F.D."/>
            <person name="Baxter L."/>
            <person name="Bensasson D."/>
            <person name="Beynon J.L."/>
            <person name="Chapman J."/>
            <person name="Damasceno C.M."/>
            <person name="Dorrance A.E."/>
            <person name="Dou D."/>
            <person name="Dickerman A.W."/>
            <person name="Dubchak I.L."/>
            <person name="Garbelotto M."/>
            <person name="Gijzen M."/>
            <person name="Gordon S.G."/>
            <person name="Govers F."/>
            <person name="Grunwald N.J."/>
            <person name="Huang W."/>
            <person name="Ivors K.L."/>
            <person name="Jones R.W."/>
            <person name="Kamoun S."/>
            <person name="Krampis K."/>
            <person name="Lamour K.H."/>
            <person name="Lee M.K."/>
            <person name="McDonald W.H."/>
            <person name="Medina M."/>
            <person name="Meijer H.J."/>
            <person name="Nordberg E.K."/>
            <person name="Maclean D.J."/>
            <person name="Ospina-Giraldo M.D."/>
            <person name="Morris P.F."/>
            <person name="Phuntumart V."/>
            <person name="Putnam N.H."/>
            <person name="Rash S."/>
            <person name="Rose J.K."/>
            <person name="Sakihama Y."/>
            <person name="Salamov A.A."/>
            <person name="Savidor A."/>
            <person name="Scheuring C.F."/>
            <person name="Smith B.M."/>
            <person name="Sobral B.W."/>
            <person name="Terry A."/>
            <person name="Torto-Alalibo T.A."/>
            <person name="Win J."/>
            <person name="Xu Z."/>
            <person name="Zhang H."/>
            <person name="Grigoriev I.V."/>
            <person name="Rokhsar D.S."/>
            <person name="Boore J.L."/>
        </authorList>
    </citation>
    <scope>NUCLEOTIDE SEQUENCE [LARGE SCALE GENOMIC DNA]</scope>
    <source>
        <strain evidence="4">Pr102</strain>
    </source>
</reference>
<feature type="transmembrane region" description="Helical" evidence="2">
    <location>
        <begin position="13"/>
        <end position="33"/>
    </location>
</feature>
<keyword evidence="2" id="KW-1133">Transmembrane helix</keyword>
<dbReference type="PANTHER" id="PTHR46599:SF3">
    <property type="entry name" value="PIGGYBAC TRANSPOSABLE ELEMENT-DERIVED PROTEIN 4"/>
    <property type="match status" value="1"/>
</dbReference>
<evidence type="ECO:0008006" key="5">
    <source>
        <dbReference type="Google" id="ProtNLM"/>
    </source>
</evidence>
<dbReference type="PANTHER" id="PTHR46599">
    <property type="entry name" value="PIGGYBAC TRANSPOSABLE ELEMENT-DERIVED PROTEIN 4"/>
    <property type="match status" value="1"/>
</dbReference>
<protein>
    <recommendedName>
        <fullName evidence="5">PiggyBac transposable element-derived protein domain-containing protein</fullName>
    </recommendedName>
</protein>
<dbReference type="EnsemblProtists" id="Phyra77943">
    <property type="protein sequence ID" value="Phyra77943"/>
    <property type="gene ID" value="Phyra77943"/>
</dbReference>
<dbReference type="AlphaFoldDB" id="H3GN00"/>
<keyword evidence="4" id="KW-1185">Reference proteome</keyword>
<evidence type="ECO:0000256" key="2">
    <source>
        <dbReference type="SAM" id="Phobius"/>
    </source>
</evidence>
<evidence type="ECO:0000313" key="4">
    <source>
        <dbReference type="Proteomes" id="UP000005238"/>
    </source>
</evidence>
<accession>H3GN00</accession>
<organism evidence="3 4">
    <name type="scientific">Phytophthora ramorum</name>
    <name type="common">Sudden oak death agent</name>
    <dbReference type="NCBI Taxonomy" id="164328"/>
    <lineage>
        <taxon>Eukaryota</taxon>
        <taxon>Sar</taxon>
        <taxon>Stramenopiles</taxon>
        <taxon>Oomycota</taxon>
        <taxon>Peronosporomycetes</taxon>
        <taxon>Peronosporales</taxon>
        <taxon>Peronosporaceae</taxon>
        <taxon>Phytophthora</taxon>
    </lineage>
</organism>
<keyword evidence="2" id="KW-0472">Membrane</keyword>
<evidence type="ECO:0000256" key="1">
    <source>
        <dbReference type="SAM" id="MobiDB-lite"/>
    </source>
</evidence>
<dbReference type="Proteomes" id="UP000005238">
    <property type="component" value="Unassembled WGS sequence"/>
</dbReference>
<reference evidence="3" key="2">
    <citation type="submission" date="2015-06" db="UniProtKB">
        <authorList>
            <consortium name="EnsemblProtists"/>
        </authorList>
    </citation>
    <scope>IDENTIFICATION</scope>
    <source>
        <strain evidence="3">Pr102</strain>
    </source>
</reference>
<keyword evidence="2" id="KW-0812">Transmembrane</keyword>
<feature type="region of interest" description="Disordered" evidence="1">
    <location>
        <begin position="80"/>
        <end position="118"/>
    </location>
</feature>
<name>H3GN00_PHYRM</name>